<dbReference type="Gene3D" id="3.20.20.120">
    <property type="entry name" value="Enolase-like C-terminal domain"/>
    <property type="match status" value="1"/>
</dbReference>
<dbReference type="SUPFAM" id="SSF51604">
    <property type="entry name" value="Enolase C-terminal domain-like"/>
    <property type="match status" value="1"/>
</dbReference>
<dbReference type="InterPro" id="IPR013341">
    <property type="entry name" value="Mandelate_racemase_N_dom"/>
</dbReference>
<evidence type="ECO:0000259" key="8">
    <source>
        <dbReference type="SMART" id="SM00922"/>
    </source>
</evidence>
<dbReference type="PANTHER" id="PTHR48080">
    <property type="entry name" value="D-GALACTONATE DEHYDRATASE-RELATED"/>
    <property type="match status" value="1"/>
</dbReference>
<dbReference type="InterPro" id="IPR036849">
    <property type="entry name" value="Enolase-like_C_sf"/>
</dbReference>
<keyword evidence="10" id="KW-1185">Reference proteome</keyword>
<dbReference type="SFLD" id="SFLDG00180">
    <property type="entry name" value="muconate_cycloisomerase"/>
    <property type="match status" value="1"/>
</dbReference>
<evidence type="ECO:0000256" key="6">
    <source>
        <dbReference type="PIRSR" id="PIRSR634603-3"/>
    </source>
</evidence>
<dbReference type="InterPro" id="IPR013342">
    <property type="entry name" value="Mandelate_racemase_C"/>
</dbReference>
<dbReference type="SFLD" id="SFLDS00001">
    <property type="entry name" value="Enolase"/>
    <property type="match status" value="1"/>
</dbReference>
<dbReference type="PANTHER" id="PTHR48080:SF3">
    <property type="entry name" value="ENOLASE SUPERFAMILY MEMBER DDB_G0284701"/>
    <property type="match status" value="1"/>
</dbReference>
<dbReference type="GO" id="GO:0046872">
    <property type="term" value="F:metal ion binding"/>
    <property type="evidence" value="ECO:0007669"/>
    <property type="project" value="UniProtKB-KW"/>
</dbReference>
<dbReference type="InterPro" id="IPR029065">
    <property type="entry name" value="Enolase_C-like"/>
</dbReference>
<evidence type="ECO:0000256" key="4">
    <source>
        <dbReference type="ARBA" id="ARBA00023235"/>
    </source>
</evidence>
<reference evidence="9 10" key="1">
    <citation type="submission" date="2019-12" db="EMBL/GenBank/DDBJ databases">
        <title>Genome sequencing and assembly of endphytes of Porphyra tenera.</title>
        <authorList>
            <person name="Park J.M."/>
            <person name="Shin R."/>
            <person name="Jo S.H."/>
        </authorList>
    </citation>
    <scope>NUCLEOTIDE SEQUENCE [LARGE SCALE GENOMIC DNA]</scope>
    <source>
        <strain evidence="9 10">GPM4</strain>
    </source>
</reference>
<feature type="binding site" evidence="6">
    <location>
        <position position="183"/>
    </location>
    <ligand>
        <name>Mg(2+)</name>
        <dbReference type="ChEBI" id="CHEBI:18420"/>
    </ligand>
</feature>
<dbReference type="InterPro" id="IPR029017">
    <property type="entry name" value="Enolase-like_N"/>
</dbReference>
<dbReference type="EMBL" id="CP047656">
    <property type="protein sequence ID" value="QHJ10912.1"/>
    <property type="molecule type" value="Genomic_DNA"/>
</dbReference>
<evidence type="ECO:0000256" key="5">
    <source>
        <dbReference type="PIRSR" id="PIRSR634603-1"/>
    </source>
</evidence>
<gene>
    <name evidence="9" type="ORF">FX988_01134</name>
</gene>
<dbReference type="Pfam" id="PF13378">
    <property type="entry name" value="MR_MLE_C"/>
    <property type="match status" value="1"/>
</dbReference>
<dbReference type="Proteomes" id="UP000464524">
    <property type="component" value="Chromosome"/>
</dbReference>
<keyword evidence="2 6" id="KW-0479">Metal-binding</keyword>
<comment type="similarity">
    <text evidence="1 7">Belongs to the mandelate racemase/muconate lactonizing enzyme family.</text>
</comment>
<feature type="active site" description="Proton acceptor; specific for (R)-substrate epimerization" evidence="5">
    <location>
        <position position="158"/>
    </location>
</feature>
<evidence type="ECO:0000256" key="3">
    <source>
        <dbReference type="ARBA" id="ARBA00022842"/>
    </source>
</evidence>
<feature type="active site" description="Proton acceptor; specific for (S)-substrate epimerization" evidence="5">
    <location>
        <position position="254"/>
    </location>
</feature>
<dbReference type="GO" id="GO:0016855">
    <property type="term" value="F:racemase and epimerase activity, acting on amino acids and derivatives"/>
    <property type="evidence" value="ECO:0007669"/>
    <property type="project" value="UniProtKB-UniRule"/>
</dbReference>
<organism evidence="9 10">
    <name type="scientific">Paraglaciecola mesophila</name>
    <dbReference type="NCBI Taxonomy" id="197222"/>
    <lineage>
        <taxon>Bacteria</taxon>
        <taxon>Pseudomonadati</taxon>
        <taxon>Pseudomonadota</taxon>
        <taxon>Gammaproteobacteria</taxon>
        <taxon>Alteromonadales</taxon>
        <taxon>Alteromonadaceae</taxon>
        <taxon>Paraglaciecola</taxon>
    </lineage>
</organism>
<feature type="binding site" evidence="6">
    <location>
        <position position="209"/>
    </location>
    <ligand>
        <name>Mg(2+)</name>
        <dbReference type="ChEBI" id="CHEBI:18420"/>
    </ligand>
</feature>
<proteinExistence type="inferred from homology"/>
<keyword evidence="3 6" id="KW-0460">Magnesium</keyword>
<sequence length="343" mass="37058">MIFHVEAYQQALPLKSVFRIARGAKTQADVVVVTLTADTDNAQLVGWAESVPYGRYNETVESVKQEIHQFALSLSTFDGDLAQLSDKIQALPGGSARNALDCAWWDLKAKSEQKSVADLLSLATPSPCITAQTLSIDTPEAMAAAAKALGHPPLIKVKLDNQDIVPKMQAIHQASPDSQFIVDANEGWSIQDLKACGDSLKALNVILIEQPLPADKDAELIDYTCPVPLCADESCHTRKELVYLKGRYDAVNIKLDKTGGLTEAYALAQEAQAMGFEIMLGCMVGSSLAMAPISLLSDCAKFVDLDGPLLIKTDRENGFDIEQGLMQPLNCALWGSPNSQIIL</sequence>
<evidence type="ECO:0000256" key="1">
    <source>
        <dbReference type="ARBA" id="ARBA00008031"/>
    </source>
</evidence>
<dbReference type="KEGG" id="pmes:FX988_01134"/>
<keyword evidence="4 7" id="KW-0413">Isomerase</keyword>
<dbReference type="CDD" id="cd03319">
    <property type="entry name" value="L-Ala-DL-Glu_epimerase"/>
    <property type="match status" value="1"/>
</dbReference>
<dbReference type="OrthoDB" id="9796450at2"/>
<dbReference type="AlphaFoldDB" id="A0A857JHZ1"/>
<dbReference type="Pfam" id="PF02746">
    <property type="entry name" value="MR_MLE_N"/>
    <property type="match status" value="1"/>
</dbReference>
<accession>A0A857JHZ1</accession>
<dbReference type="SUPFAM" id="SSF54826">
    <property type="entry name" value="Enolase N-terminal domain-like"/>
    <property type="match status" value="1"/>
</dbReference>
<dbReference type="NCBIfam" id="NF042940">
    <property type="entry name" value="racemase_DgcA"/>
    <property type="match status" value="1"/>
</dbReference>
<dbReference type="InterPro" id="IPR018110">
    <property type="entry name" value="Mandel_Rmase/mucon_lact_enz_CS"/>
</dbReference>
<dbReference type="RefSeq" id="WP_160178713.1">
    <property type="nucleotide sequence ID" value="NZ_CP047656.1"/>
</dbReference>
<evidence type="ECO:0000313" key="10">
    <source>
        <dbReference type="Proteomes" id="UP000464524"/>
    </source>
</evidence>
<dbReference type="EC" id="5.1.1.-" evidence="7"/>
<evidence type="ECO:0000313" key="9">
    <source>
        <dbReference type="EMBL" id="QHJ10912.1"/>
    </source>
</evidence>
<dbReference type="SFLD" id="SFLDF00010">
    <property type="entry name" value="dipeptide_epimerase"/>
    <property type="match status" value="1"/>
</dbReference>
<dbReference type="GO" id="GO:0009063">
    <property type="term" value="P:amino acid catabolic process"/>
    <property type="evidence" value="ECO:0007669"/>
    <property type="project" value="InterPro"/>
</dbReference>
<evidence type="ECO:0000256" key="2">
    <source>
        <dbReference type="ARBA" id="ARBA00022723"/>
    </source>
</evidence>
<dbReference type="Gene3D" id="3.30.390.10">
    <property type="entry name" value="Enolase-like, N-terminal domain"/>
    <property type="match status" value="1"/>
</dbReference>
<comment type="cofactor">
    <cofactor evidence="6 7">
        <name>Mg(2+)</name>
        <dbReference type="ChEBI" id="CHEBI:18420"/>
    </cofactor>
    <text evidence="6 7">Binds 1 Mg(2+) ion per subunit.</text>
</comment>
<dbReference type="PROSITE" id="PS00909">
    <property type="entry name" value="MR_MLE_2"/>
    <property type="match status" value="1"/>
</dbReference>
<evidence type="ECO:0000256" key="7">
    <source>
        <dbReference type="RuleBase" id="RU366006"/>
    </source>
</evidence>
<dbReference type="InterPro" id="IPR034603">
    <property type="entry name" value="Dipeptide_epimerase"/>
</dbReference>
<dbReference type="InterPro" id="IPR034593">
    <property type="entry name" value="DgoD-like"/>
</dbReference>
<feature type="domain" description="Mandelate racemase/muconate lactonizing enzyme C-terminal" evidence="8">
    <location>
        <begin position="139"/>
        <end position="230"/>
    </location>
</feature>
<name>A0A857JHZ1_9ALTE</name>
<protein>
    <recommendedName>
        <fullName evidence="7">Dipeptide epimerase</fullName>
        <ecNumber evidence="7">5.1.1.-</ecNumber>
    </recommendedName>
</protein>
<dbReference type="SMART" id="SM00922">
    <property type="entry name" value="MR_MLE"/>
    <property type="match status" value="1"/>
</dbReference>
<feature type="binding site" evidence="6">
    <location>
        <position position="232"/>
    </location>
    <ligand>
        <name>Mg(2+)</name>
        <dbReference type="ChEBI" id="CHEBI:18420"/>
    </ligand>
</feature>